<reference evidence="2 3" key="1">
    <citation type="journal article" date="2017" name="ISME J.">
        <title>Energy and carbon metabolisms in a deep terrestrial subsurface fluid microbial community.</title>
        <authorList>
            <person name="Momper L."/>
            <person name="Jungbluth S.P."/>
            <person name="Lee M.D."/>
            <person name="Amend J.P."/>
        </authorList>
    </citation>
    <scope>NUCLEOTIDE SEQUENCE [LARGE SCALE GENOMIC DNA]</scope>
    <source>
        <strain evidence="2">SURF_5</strain>
    </source>
</reference>
<evidence type="ECO:0000256" key="1">
    <source>
        <dbReference type="SAM" id="Phobius"/>
    </source>
</evidence>
<dbReference type="PANTHER" id="PTHR39555:SF1">
    <property type="entry name" value="TYPE IV PILUS INNER MEMBRANE COMPONENT PILO"/>
    <property type="match status" value="1"/>
</dbReference>
<dbReference type="InterPro" id="IPR007445">
    <property type="entry name" value="PilO"/>
</dbReference>
<comment type="caution">
    <text evidence="2">The sequence shown here is derived from an EMBL/GenBank/DDBJ whole genome shotgun (WGS) entry which is preliminary data.</text>
</comment>
<sequence length="195" mass="22346">MNFFKDRTVTKLDWIIIGSSLFLLVLITLLYFVVKSFVGEQIEQLHVQITAKQQEVTEARAVAARKDGLLAEIDQVREKIVRFEEKLPTDKEIPRLLNQFQQIAELSGVKYQLINAEPIDEKDLYVRIPFKVKIEGTYPVIGEFLRSLEFGNRFIKIEDLDIGPQQKGASEANFVVSTYMFVNKEKTSESGVTQS</sequence>
<name>A0A3A4N8J3_ABYX5</name>
<keyword evidence="1" id="KW-0812">Transmembrane</keyword>
<dbReference type="Proteomes" id="UP000265882">
    <property type="component" value="Unassembled WGS sequence"/>
</dbReference>
<organism evidence="2 3">
    <name type="scientific">Abyssobacteria bacterium (strain SURF_5)</name>
    <dbReference type="NCBI Taxonomy" id="2093360"/>
    <lineage>
        <taxon>Bacteria</taxon>
        <taxon>Pseudomonadati</taxon>
        <taxon>Candidatus Hydrogenedentota</taxon>
        <taxon>Candidatus Abyssobacteria</taxon>
    </lineage>
</organism>
<dbReference type="EMBL" id="QZKU01000107">
    <property type="protein sequence ID" value="RJP17968.1"/>
    <property type="molecule type" value="Genomic_DNA"/>
</dbReference>
<dbReference type="Gene3D" id="3.30.70.60">
    <property type="match status" value="1"/>
</dbReference>
<proteinExistence type="predicted"/>
<dbReference type="GO" id="GO:0043683">
    <property type="term" value="P:type IV pilus assembly"/>
    <property type="evidence" value="ECO:0007669"/>
    <property type="project" value="InterPro"/>
</dbReference>
<feature type="transmembrane region" description="Helical" evidence="1">
    <location>
        <begin position="12"/>
        <end position="34"/>
    </location>
</feature>
<protein>
    <recommendedName>
        <fullName evidence="4">Pilus assembly protein PilO</fullName>
    </recommendedName>
</protein>
<dbReference type="InterPro" id="IPR014717">
    <property type="entry name" value="Transl_elong_EF1B/ribsomal_bS6"/>
</dbReference>
<evidence type="ECO:0000313" key="2">
    <source>
        <dbReference type="EMBL" id="RJP17968.1"/>
    </source>
</evidence>
<keyword evidence="1" id="KW-0472">Membrane</keyword>
<dbReference type="GO" id="GO:0043107">
    <property type="term" value="P:type IV pilus-dependent motility"/>
    <property type="evidence" value="ECO:0007669"/>
    <property type="project" value="InterPro"/>
</dbReference>
<dbReference type="Pfam" id="PF04350">
    <property type="entry name" value="PilO"/>
    <property type="match status" value="1"/>
</dbReference>
<dbReference type="AlphaFoldDB" id="A0A3A4N8J3"/>
<dbReference type="PANTHER" id="PTHR39555">
    <property type="entry name" value="FIMBRIAL ASSEMBLY PROTEIN PILO-LIKE PROTEIN-RELATED"/>
    <property type="match status" value="1"/>
</dbReference>
<accession>A0A3A4N8J3</accession>
<keyword evidence="1" id="KW-1133">Transmembrane helix</keyword>
<evidence type="ECO:0008006" key="4">
    <source>
        <dbReference type="Google" id="ProtNLM"/>
    </source>
</evidence>
<gene>
    <name evidence="2" type="ORF">C4520_15285</name>
</gene>
<evidence type="ECO:0000313" key="3">
    <source>
        <dbReference type="Proteomes" id="UP000265882"/>
    </source>
</evidence>